<accession>A0A1H4TDA9</accession>
<organism evidence="2 3">
    <name type="scientific">Amycolatopsis tolypomycina</name>
    <dbReference type="NCBI Taxonomy" id="208445"/>
    <lineage>
        <taxon>Bacteria</taxon>
        <taxon>Bacillati</taxon>
        <taxon>Actinomycetota</taxon>
        <taxon>Actinomycetes</taxon>
        <taxon>Pseudonocardiales</taxon>
        <taxon>Pseudonocardiaceae</taxon>
        <taxon>Amycolatopsis</taxon>
    </lineage>
</organism>
<dbReference type="Proteomes" id="UP000199622">
    <property type="component" value="Unassembled WGS sequence"/>
</dbReference>
<reference evidence="3" key="1">
    <citation type="submission" date="2016-10" db="EMBL/GenBank/DDBJ databases">
        <authorList>
            <person name="Varghese N."/>
            <person name="Submissions S."/>
        </authorList>
    </citation>
    <scope>NUCLEOTIDE SEQUENCE [LARGE SCALE GENOMIC DNA]</scope>
    <source>
        <strain evidence="3">DSM 44544</strain>
    </source>
</reference>
<keyword evidence="3" id="KW-1185">Reference proteome</keyword>
<dbReference type="EMBL" id="FNSO01000004">
    <property type="protein sequence ID" value="SEC54134.1"/>
    <property type="molecule type" value="Genomic_DNA"/>
</dbReference>
<name>A0A1H4TDA9_9PSEU</name>
<evidence type="ECO:0000256" key="1">
    <source>
        <dbReference type="SAM" id="MobiDB-lite"/>
    </source>
</evidence>
<gene>
    <name evidence="2" type="ORF">SAMN04489727_4131</name>
</gene>
<evidence type="ECO:0000313" key="2">
    <source>
        <dbReference type="EMBL" id="SEC54134.1"/>
    </source>
</evidence>
<dbReference type="STRING" id="208445.SAMN04489727_4131"/>
<protein>
    <submittedName>
        <fullName evidence="2">Uncharacterized protein</fullName>
    </submittedName>
</protein>
<evidence type="ECO:0000313" key="3">
    <source>
        <dbReference type="Proteomes" id="UP000199622"/>
    </source>
</evidence>
<sequence>MNDCCREVRSATIRQKTLPVATVRSGRHLHPCGSPARVLMPLSGNTSAAPAAVGREPRATAGRPLAVSR</sequence>
<dbReference type="AlphaFoldDB" id="A0A1H4TDA9"/>
<feature type="region of interest" description="Disordered" evidence="1">
    <location>
        <begin position="46"/>
        <end position="69"/>
    </location>
</feature>
<proteinExistence type="predicted"/>